<dbReference type="FunCoup" id="A0A067QTX0">
    <property type="interactions" value="41"/>
</dbReference>
<feature type="region of interest" description="Disordered" evidence="8">
    <location>
        <begin position="549"/>
        <end position="577"/>
    </location>
</feature>
<dbReference type="GO" id="GO:0051754">
    <property type="term" value="P:meiotic sister chromatid cohesion, centromeric"/>
    <property type="evidence" value="ECO:0007669"/>
    <property type="project" value="TreeGrafter"/>
</dbReference>
<keyword evidence="6" id="KW-0137">Centromere</keyword>
<dbReference type="GO" id="GO:0007094">
    <property type="term" value="P:mitotic spindle assembly checkpoint signaling"/>
    <property type="evidence" value="ECO:0007669"/>
    <property type="project" value="InterPro"/>
</dbReference>
<accession>A0A067QTX0</accession>
<feature type="domain" description="BUB1 N-terminal" evidence="10">
    <location>
        <begin position="50"/>
        <end position="213"/>
    </location>
</feature>
<feature type="compositionally biased region" description="Basic and acidic residues" evidence="8">
    <location>
        <begin position="1119"/>
        <end position="1145"/>
    </location>
</feature>
<protein>
    <submittedName>
        <fullName evidence="11">Mitotic checkpoint serine/threonine-protein kinase BUB1</fullName>
    </submittedName>
</protein>
<evidence type="ECO:0000256" key="8">
    <source>
        <dbReference type="SAM" id="MobiDB-lite"/>
    </source>
</evidence>
<dbReference type="GO" id="GO:0000776">
    <property type="term" value="C:kinetochore"/>
    <property type="evidence" value="ECO:0007669"/>
    <property type="project" value="UniProtKB-KW"/>
</dbReference>
<comment type="subcellular location">
    <subcellularLocation>
        <location evidence="1">Chromosome</location>
        <location evidence="1">Centromere</location>
        <location evidence="1">Kinetochore</location>
    </subcellularLocation>
</comment>
<keyword evidence="4" id="KW-0995">Kinetochore</keyword>
<dbReference type="Pfam" id="PF00069">
    <property type="entry name" value="Pkinase"/>
    <property type="match status" value="1"/>
</dbReference>
<reference evidence="11 12" key="1">
    <citation type="journal article" date="2014" name="Nat. Commun.">
        <title>Molecular traces of alternative social organization in a termite genome.</title>
        <authorList>
            <person name="Terrapon N."/>
            <person name="Li C."/>
            <person name="Robertson H.M."/>
            <person name="Ji L."/>
            <person name="Meng X."/>
            <person name="Booth W."/>
            <person name="Chen Z."/>
            <person name="Childers C.P."/>
            <person name="Glastad K.M."/>
            <person name="Gokhale K."/>
            <person name="Gowin J."/>
            <person name="Gronenberg W."/>
            <person name="Hermansen R.A."/>
            <person name="Hu H."/>
            <person name="Hunt B.G."/>
            <person name="Huylmans A.K."/>
            <person name="Khalil S.M."/>
            <person name="Mitchell R.D."/>
            <person name="Munoz-Torres M.C."/>
            <person name="Mustard J.A."/>
            <person name="Pan H."/>
            <person name="Reese J.T."/>
            <person name="Scharf M.E."/>
            <person name="Sun F."/>
            <person name="Vogel H."/>
            <person name="Xiao J."/>
            <person name="Yang W."/>
            <person name="Yang Z."/>
            <person name="Yang Z."/>
            <person name="Zhou J."/>
            <person name="Zhu J."/>
            <person name="Brent C.S."/>
            <person name="Elsik C.G."/>
            <person name="Goodisman M.A."/>
            <person name="Liberles D.A."/>
            <person name="Roe R.M."/>
            <person name="Vargo E.L."/>
            <person name="Vilcinskas A."/>
            <person name="Wang J."/>
            <person name="Bornberg-Bauer E."/>
            <person name="Korb J."/>
            <person name="Zhang G."/>
            <person name="Liebig J."/>
        </authorList>
    </citation>
    <scope>NUCLEOTIDE SEQUENCE [LARGE SCALE GENOMIC DNA]</scope>
    <source>
        <tissue evidence="11">Whole organism</tissue>
    </source>
</reference>
<dbReference type="OMA" id="QMFNMFI"/>
<dbReference type="SMART" id="SM00777">
    <property type="entry name" value="Mad3_BUB1_I"/>
    <property type="match status" value="1"/>
</dbReference>
<dbReference type="PROSITE" id="PS51489">
    <property type="entry name" value="BUB1_N"/>
    <property type="match status" value="1"/>
</dbReference>
<dbReference type="InterPro" id="IPR013212">
    <property type="entry name" value="Mad3/Bub1_I"/>
</dbReference>
<evidence type="ECO:0000259" key="9">
    <source>
        <dbReference type="PROSITE" id="PS50011"/>
    </source>
</evidence>
<dbReference type="EMBL" id="KK852954">
    <property type="protein sequence ID" value="KDR13274.1"/>
    <property type="molecule type" value="Genomic_DNA"/>
</dbReference>
<dbReference type="InterPro" id="IPR008271">
    <property type="entry name" value="Ser/Thr_kinase_AS"/>
</dbReference>
<dbReference type="PANTHER" id="PTHR14030:SF4">
    <property type="entry name" value="BUB1 KINASE, ISOFORM A-RELATED"/>
    <property type="match status" value="1"/>
</dbReference>
<feature type="region of interest" description="Disordered" evidence="8">
    <location>
        <begin position="1119"/>
        <end position="1151"/>
    </location>
</feature>
<dbReference type="FunFam" id="1.25.40.430:FF:000003">
    <property type="entry name" value="Checkpoint serine/threonine-protein kinase BUB1"/>
    <property type="match status" value="1"/>
</dbReference>
<dbReference type="Proteomes" id="UP000027135">
    <property type="component" value="Unassembled WGS sequence"/>
</dbReference>
<dbReference type="Gene3D" id="1.10.510.10">
    <property type="entry name" value="Transferase(Phosphotransferase) domain 1"/>
    <property type="match status" value="1"/>
</dbReference>
<dbReference type="GO" id="GO:0004672">
    <property type="term" value="F:protein kinase activity"/>
    <property type="evidence" value="ECO:0007669"/>
    <property type="project" value="InterPro"/>
</dbReference>
<dbReference type="InterPro" id="IPR017441">
    <property type="entry name" value="Protein_kinase_ATP_BS"/>
</dbReference>
<dbReference type="GO" id="GO:0032991">
    <property type="term" value="C:protein-containing complex"/>
    <property type="evidence" value="ECO:0007669"/>
    <property type="project" value="UniProtKB-ARBA"/>
</dbReference>
<keyword evidence="5 7" id="KW-0067">ATP-binding</keyword>
<keyword evidence="3 7" id="KW-0547">Nucleotide-binding</keyword>
<keyword evidence="12" id="KW-1185">Reference proteome</keyword>
<keyword evidence="2" id="KW-0158">Chromosome</keyword>
<feature type="domain" description="Protein kinase" evidence="9">
    <location>
        <begin position="1215"/>
        <end position="1499"/>
    </location>
</feature>
<dbReference type="STRING" id="136037.A0A067QTX0"/>
<dbReference type="Gene3D" id="1.25.40.430">
    <property type="match status" value="1"/>
</dbReference>
<dbReference type="SUPFAM" id="SSF56112">
    <property type="entry name" value="Protein kinase-like (PK-like)"/>
    <property type="match status" value="1"/>
</dbReference>
<dbReference type="PROSITE" id="PS00108">
    <property type="entry name" value="PROTEIN_KINASE_ST"/>
    <property type="match status" value="1"/>
</dbReference>
<organism evidence="11 12">
    <name type="scientific">Zootermopsis nevadensis</name>
    <name type="common">Dampwood termite</name>
    <dbReference type="NCBI Taxonomy" id="136037"/>
    <lineage>
        <taxon>Eukaryota</taxon>
        <taxon>Metazoa</taxon>
        <taxon>Ecdysozoa</taxon>
        <taxon>Arthropoda</taxon>
        <taxon>Hexapoda</taxon>
        <taxon>Insecta</taxon>
        <taxon>Pterygota</taxon>
        <taxon>Neoptera</taxon>
        <taxon>Polyneoptera</taxon>
        <taxon>Dictyoptera</taxon>
        <taxon>Blattodea</taxon>
        <taxon>Blattoidea</taxon>
        <taxon>Termitoidae</taxon>
        <taxon>Termopsidae</taxon>
        <taxon>Zootermopsis</taxon>
    </lineage>
</organism>
<dbReference type="GO" id="GO:0005524">
    <property type="term" value="F:ATP binding"/>
    <property type="evidence" value="ECO:0007669"/>
    <property type="project" value="UniProtKB-UniRule"/>
</dbReference>
<dbReference type="PANTHER" id="PTHR14030">
    <property type="entry name" value="MITOTIC CHECKPOINT SERINE/THREONINE-PROTEIN KINASE BUB1"/>
    <property type="match status" value="1"/>
</dbReference>
<evidence type="ECO:0000256" key="6">
    <source>
        <dbReference type="ARBA" id="ARBA00023328"/>
    </source>
</evidence>
<evidence type="ECO:0000256" key="4">
    <source>
        <dbReference type="ARBA" id="ARBA00022838"/>
    </source>
</evidence>
<evidence type="ECO:0000256" key="3">
    <source>
        <dbReference type="ARBA" id="ARBA00022741"/>
    </source>
</evidence>
<dbReference type="PROSITE" id="PS50011">
    <property type="entry name" value="PROTEIN_KINASE_DOM"/>
    <property type="match status" value="1"/>
</dbReference>
<evidence type="ECO:0000259" key="10">
    <source>
        <dbReference type="PROSITE" id="PS51489"/>
    </source>
</evidence>
<evidence type="ECO:0000256" key="5">
    <source>
        <dbReference type="ARBA" id="ARBA00022840"/>
    </source>
</evidence>
<gene>
    <name evidence="11" type="ORF">L798_12201</name>
</gene>
<evidence type="ECO:0000256" key="7">
    <source>
        <dbReference type="PROSITE-ProRule" id="PRU10141"/>
    </source>
</evidence>
<dbReference type="PROSITE" id="PS00107">
    <property type="entry name" value="PROTEIN_KINASE_ATP"/>
    <property type="match status" value="1"/>
</dbReference>
<keyword evidence="11" id="KW-0418">Kinase</keyword>
<dbReference type="InterPro" id="IPR011009">
    <property type="entry name" value="Kinase-like_dom_sf"/>
</dbReference>
<keyword evidence="11" id="KW-0808">Transferase</keyword>
<name>A0A067QTX0_ZOONE</name>
<evidence type="ECO:0000313" key="11">
    <source>
        <dbReference type="EMBL" id="KDR13274.1"/>
    </source>
</evidence>
<feature type="binding site" evidence="7">
    <location>
        <position position="1244"/>
    </location>
    <ligand>
        <name>ATP</name>
        <dbReference type="ChEBI" id="CHEBI:30616"/>
    </ligand>
</feature>
<dbReference type="eggNOG" id="KOG1166">
    <property type="taxonomic scope" value="Eukaryota"/>
</dbReference>
<evidence type="ECO:0000256" key="1">
    <source>
        <dbReference type="ARBA" id="ARBA00004629"/>
    </source>
</evidence>
<proteinExistence type="predicted"/>
<dbReference type="InterPro" id="IPR015661">
    <property type="entry name" value="Bub1/Mad3"/>
</dbReference>
<dbReference type="GO" id="GO:0005634">
    <property type="term" value="C:nucleus"/>
    <property type="evidence" value="ECO:0007669"/>
    <property type="project" value="TreeGrafter"/>
</dbReference>
<evidence type="ECO:0000313" key="12">
    <source>
        <dbReference type="Proteomes" id="UP000027135"/>
    </source>
</evidence>
<dbReference type="SMART" id="SM00220">
    <property type="entry name" value="S_TKc"/>
    <property type="match status" value="1"/>
</dbReference>
<evidence type="ECO:0000256" key="2">
    <source>
        <dbReference type="ARBA" id="ARBA00022454"/>
    </source>
</evidence>
<dbReference type="InterPro" id="IPR000719">
    <property type="entry name" value="Prot_kinase_dom"/>
</dbReference>
<dbReference type="InParanoid" id="A0A067QTX0"/>
<sequence>MVDPAEEFELSKENIQPLKKGRVICQLGTALLAQDDQQAHHELFKQREKYEVLLRSYEGNDPLEPWYEYISWVEQSFLRDGREGNLNILLERCLAQFKDDERYLQDRRYIELWIKYIEMSINPLQVYKRCHAHGIGKYCALFYMAWAFEFEKAGDIKRANQVFSEGFKNYSQPRDELEEVHKNFQLRVARQVLSGISEVEAVCTEQRVVLNRLKAVGRKRNCVRNVRVGENVQQGFAGVLQPITQRGHRSGNTHSDCIEVFNDVEDNIGIEFAVLEEHLSSIPRREIINKENSLEPGPWTKKYRKMRTAAASVSRPSFELHQDEEIPVKNPPLLICNALKPRKLDGDEIRCAIAVFEPEDPSKRFMYCKNKVYAGGLEFSFEELAAIEYFKGNRPLRCKKGGSLHDEVCDQEDELSCPIALFESPNPARRPMYCKGKVYTGGTEFSFEELRAFEYLKRNRPKSCKQACTEECETDSEPTVAKLYGEQFSLFVGAGGAEDAGFGTKSHVLDAENAAPECPKLLGNQSNWIRNGDENGGITAASSDVLSKLSHMKPLPTTDSSYDSAKMPNEASDQSLSHQSLTYHTKEAMNMIHEFWTTPENTNLQYNMSHADGFDSKKKKLLSEYDVDTQCLHPEQPKININPFEIFKDESEAQEEGKNYSFCASQPERKAGNFGIFRDETEVMGQMQNCSGNLPVPAQQKSQFGWTFGDNVQILHNERRENLISEPTEAINENCPFNYFKDENISPDTEGIPFVPSPGMTEEEENALKGTEMKENIAPEDFFAPKAEKRKMAGFLQPSTDLPCDPLDDPALQGELQESETCNSNVTCFTQAFSCPLFSSTPSVGKFKQLHGMNTTESSAKSEYWQKDEGDGTCSSYDSSTNLIRFGDGSEALAGVGVADKVGISAVEDGAGAFLKSDEVGTHRSAGSATQTAETLGIIMETTGSCKSSSSSSSGVATTCHTTILSQENCTTGSTRKSENIDKIRRNSEQQIDIAYKSQENPSVQEVLEPSQHCSSDNFIIRTFESLYYKTENIHHRSSNSNYMMGQSHLPEEPDPSQKVYGVESIKSLLQEEVDLHEKQNRVQGCQQITGNNSGFSNNSTVLGSELQDDEILLRSEQENLSHAKVDHKRENETDGGANKDKSSRTQENSLTREVSMLNLEGHKDIDPFDHTLIQQLLTHLGFPKAEDSEHYVKLNVPVPRFKIGGTVTLGKDKFAIEKILGEGSYAKVFKATDIKTQKTVALKVQKPSWEWEFYVCRQLQSRLSDPLSALAFMDVQMAYTLNSGSIMVTEYSHYGSLLSVIIKLRQQWSVPENLMLYWMSELLLIAEKLQECHIIHGDIKPDNFVLRNLPSCESRQPSLQLIDMGRGIDMTLFPEGTTFNTVVTTKDFQCIEMQTKRPWTYQTDLYGIAGTMHCVYFSQYMKVHKDKDGRWFIQQSISRYSKRHLWEQFFFTLLNVESCEKLPNLSQLRSLVDAEVLSSNCVSDFAPVRIILGDKLKK</sequence>
<dbReference type="Pfam" id="PF08311">
    <property type="entry name" value="Mad3_BUB1_I"/>
    <property type="match status" value="1"/>
</dbReference>